<dbReference type="InterPro" id="IPR004045">
    <property type="entry name" value="Glutathione_S-Trfase_N"/>
</dbReference>
<dbReference type="InterPro" id="IPR036282">
    <property type="entry name" value="Glutathione-S-Trfase_C_sf"/>
</dbReference>
<keyword evidence="5" id="KW-1185">Reference proteome</keyword>
<feature type="domain" description="GST C-terminal" evidence="3">
    <location>
        <begin position="133"/>
        <end position="271"/>
    </location>
</feature>
<dbReference type="InterPro" id="IPR010987">
    <property type="entry name" value="Glutathione-S-Trfase_C-like"/>
</dbReference>
<dbReference type="SFLD" id="SFLDG00358">
    <property type="entry name" value="Main_(cytGST)"/>
    <property type="match status" value="1"/>
</dbReference>
<dbReference type="PANTHER" id="PTHR44051:SF9">
    <property type="entry name" value="GLUTATHIONE S-TRANSFERASE 1"/>
    <property type="match status" value="1"/>
</dbReference>
<dbReference type="CDD" id="cd03189">
    <property type="entry name" value="GST_C_GTT1_like"/>
    <property type="match status" value="1"/>
</dbReference>
<evidence type="ECO:0000256" key="1">
    <source>
        <dbReference type="ARBA" id="ARBA00007409"/>
    </source>
</evidence>
<comment type="similarity">
    <text evidence="1">Belongs to the GST superfamily.</text>
</comment>
<dbReference type="InterPro" id="IPR040079">
    <property type="entry name" value="Glutathione_S-Trfase"/>
</dbReference>
<evidence type="ECO:0000259" key="3">
    <source>
        <dbReference type="PROSITE" id="PS50405"/>
    </source>
</evidence>
<name>A0A0D6EPB0_SPOSA</name>
<dbReference type="PANTHER" id="PTHR44051">
    <property type="entry name" value="GLUTATHIONE S-TRANSFERASE-RELATED"/>
    <property type="match status" value="1"/>
</dbReference>
<dbReference type="Pfam" id="PF00043">
    <property type="entry name" value="GST_C"/>
    <property type="match status" value="1"/>
</dbReference>
<reference evidence="5" key="1">
    <citation type="submission" date="2015-02" db="EMBL/GenBank/DDBJ databases">
        <authorList>
            <person name="Gon?alves P."/>
        </authorList>
    </citation>
    <scope>NUCLEOTIDE SEQUENCE [LARGE SCALE GENOMIC DNA]</scope>
</reference>
<gene>
    <name evidence="4" type="primary">SPOSA6832_03673</name>
</gene>
<feature type="domain" description="GST N-terminal" evidence="2">
    <location>
        <begin position="3"/>
        <end position="124"/>
    </location>
</feature>
<dbReference type="InterPro" id="IPR004046">
    <property type="entry name" value="GST_C"/>
</dbReference>
<dbReference type="PROSITE" id="PS50404">
    <property type="entry name" value="GST_NTER"/>
    <property type="match status" value="1"/>
</dbReference>
<protein>
    <submittedName>
        <fullName evidence="4">SPOSA6832_03673-mRNA-1:cds</fullName>
    </submittedName>
</protein>
<evidence type="ECO:0000313" key="5">
    <source>
        <dbReference type="Proteomes" id="UP000243876"/>
    </source>
</evidence>
<dbReference type="Gene3D" id="3.40.30.10">
    <property type="entry name" value="Glutaredoxin"/>
    <property type="match status" value="1"/>
</dbReference>
<organism evidence="4 5">
    <name type="scientific">Sporidiobolus salmonicolor</name>
    <name type="common">Yeast-like fungus</name>
    <name type="synonym">Sporobolomyces salmonicolor</name>
    <dbReference type="NCBI Taxonomy" id="5005"/>
    <lineage>
        <taxon>Eukaryota</taxon>
        <taxon>Fungi</taxon>
        <taxon>Dikarya</taxon>
        <taxon>Basidiomycota</taxon>
        <taxon>Pucciniomycotina</taxon>
        <taxon>Microbotryomycetes</taxon>
        <taxon>Sporidiobolales</taxon>
        <taxon>Sporidiobolaceae</taxon>
        <taxon>Sporobolomyces</taxon>
    </lineage>
</organism>
<dbReference type="EMBL" id="CENE01000018">
    <property type="protein sequence ID" value="CEQ41907.1"/>
    <property type="molecule type" value="Genomic_DNA"/>
</dbReference>
<accession>A0A0D6EPB0</accession>
<dbReference type="SUPFAM" id="SSF47616">
    <property type="entry name" value="GST C-terminal domain-like"/>
    <property type="match status" value="1"/>
</dbReference>
<dbReference type="Gene3D" id="1.20.1050.10">
    <property type="match status" value="1"/>
</dbReference>
<sequence length="271" mass="30360">MSAPQITVHWLENSRAQRILWLLEELELEYELKVYKRDSKTLLAPPELKEVHPLGKVRFAALFLSGTISRSAYLKGSELTTFDECTQSPVVTIVDPASPSSKPLVLAESGAICEFILERYGNGKLSVGPTDADLQARAEYLYWMHFAEGTAMTPLMFSIVFAQIPKQAPFFVRPVVNMIAAGVMSQYVRPRVKAHYAHMEKTLEGKEWFVGGRLTGADIMMSFIAESLEAAPVDADAYPNIQRWFKAIEARPAWQKAEEKGGKNDLSIFTK</sequence>
<feature type="non-terminal residue" evidence="4">
    <location>
        <position position="1"/>
    </location>
</feature>
<dbReference type="SUPFAM" id="SSF52833">
    <property type="entry name" value="Thioredoxin-like"/>
    <property type="match status" value="1"/>
</dbReference>
<dbReference type="Pfam" id="PF13409">
    <property type="entry name" value="GST_N_2"/>
    <property type="match status" value="1"/>
</dbReference>
<dbReference type="PROSITE" id="PS50405">
    <property type="entry name" value="GST_CTER"/>
    <property type="match status" value="1"/>
</dbReference>
<dbReference type="AlphaFoldDB" id="A0A0D6EPB0"/>
<dbReference type="OrthoDB" id="2098326at2759"/>
<proteinExistence type="inferred from homology"/>
<evidence type="ECO:0000313" key="4">
    <source>
        <dbReference type="EMBL" id="CEQ41907.1"/>
    </source>
</evidence>
<dbReference type="Proteomes" id="UP000243876">
    <property type="component" value="Unassembled WGS sequence"/>
</dbReference>
<dbReference type="InterPro" id="IPR036249">
    <property type="entry name" value="Thioredoxin-like_sf"/>
</dbReference>
<evidence type="ECO:0000259" key="2">
    <source>
        <dbReference type="PROSITE" id="PS50404"/>
    </source>
</evidence>
<dbReference type="SFLD" id="SFLDS00019">
    <property type="entry name" value="Glutathione_Transferase_(cytos"/>
    <property type="match status" value="1"/>
</dbReference>